<protein>
    <submittedName>
        <fullName evidence="2">Uncharacterized protein</fullName>
    </submittedName>
</protein>
<keyword evidence="1" id="KW-0812">Transmembrane</keyword>
<keyword evidence="1" id="KW-1133">Transmembrane helix</keyword>
<feature type="transmembrane region" description="Helical" evidence="1">
    <location>
        <begin position="143"/>
        <end position="165"/>
    </location>
</feature>
<feature type="transmembrane region" description="Helical" evidence="1">
    <location>
        <begin position="171"/>
        <end position="190"/>
    </location>
</feature>
<dbReference type="EMBL" id="JAMQOL010000050">
    <property type="protein sequence ID" value="MCM4082673.1"/>
    <property type="molecule type" value="Genomic_DNA"/>
</dbReference>
<comment type="caution">
    <text evidence="2">The sequence shown here is derived from an EMBL/GenBank/DDBJ whole genome shotgun (WGS) entry which is preliminary data.</text>
</comment>
<name>A0ABT0Y9F3_9ACTN</name>
<reference evidence="2 3" key="1">
    <citation type="submission" date="2022-06" db="EMBL/GenBank/DDBJ databases">
        <title>Actinoplanes abujensis sp. nov., isolated from Nigerian arid soil.</title>
        <authorList>
            <person name="Ding P."/>
        </authorList>
    </citation>
    <scope>NUCLEOTIDE SEQUENCE [LARGE SCALE GENOMIC DNA]</scope>
    <source>
        <strain evidence="3">TRM88002</strain>
    </source>
</reference>
<dbReference type="Proteomes" id="UP001523216">
    <property type="component" value="Unassembled WGS sequence"/>
</dbReference>
<accession>A0ABT0Y9F3</accession>
<sequence>MTTTFETWELPARIALSDQGIGYHAANPIIEDVRDHCRRTGESPFETFGEPREFAARTAAEQPPGLLEMVDREGMTPRDYLGGQLFVLSVLVIPAVVLFAAIGRTWTFPATAAGLTGIVLLAATLFWTGGVPQAVRASGRPHLVKYVWAATPVLILAAAIAFTTLPREHLFGIPVVAVVAVAALAVALQLREPKPAGPPSRIEAPPTTEAWFERLAGLLVGRYDLRPDRAAELTRTARARVTESGRTAEEELGPVEEYARRVQEAEPVRRNPFWRTRPAQIVSLLVGISIAVRAFIGWQQDGVWWAAYLIALPAGLGGVWFLIQALRRKNT</sequence>
<evidence type="ECO:0000256" key="1">
    <source>
        <dbReference type="SAM" id="Phobius"/>
    </source>
</evidence>
<dbReference type="RefSeq" id="WP_251802404.1">
    <property type="nucleotide sequence ID" value="NZ_JAMQOL010000050.1"/>
</dbReference>
<evidence type="ECO:0000313" key="3">
    <source>
        <dbReference type="Proteomes" id="UP001523216"/>
    </source>
</evidence>
<proteinExistence type="predicted"/>
<feature type="transmembrane region" description="Helical" evidence="1">
    <location>
        <begin position="302"/>
        <end position="323"/>
    </location>
</feature>
<keyword evidence="3" id="KW-1185">Reference proteome</keyword>
<feature type="transmembrane region" description="Helical" evidence="1">
    <location>
        <begin position="85"/>
        <end position="106"/>
    </location>
</feature>
<gene>
    <name evidence="2" type="ORF">LXN57_34410</name>
</gene>
<feature type="transmembrane region" description="Helical" evidence="1">
    <location>
        <begin position="112"/>
        <end position="131"/>
    </location>
</feature>
<organism evidence="2 3">
    <name type="scientific">Paractinoplanes hotanensis</name>
    <dbReference type="NCBI Taxonomy" id="2906497"/>
    <lineage>
        <taxon>Bacteria</taxon>
        <taxon>Bacillati</taxon>
        <taxon>Actinomycetota</taxon>
        <taxon>Actinomycetes</taxon>
        <taxon>Micromonosporales</taxon>
        <taxon>Micromonosporaceae</taxon>
        <taxon>Paractinoplanes</taxon>
    </lineage>
</organism>
<keyword evidence="1" id="KW-0472">Membrane</keyword>
<evidence type="ECO:0000313" key="2">
    <source>
        <dbReference type="EMBL" id="MCM4082673.1"/>
    </source>
</evidence>
<feature type="transmembrane region" description="Helical" evidence="1">
    <location>
        <begin position="279"/>
        <end position="296"/>
    </location>
</feature>